<organism evidence="1 2">
    <name type="scientific">Segatella copri</name>
    <dbReference type="NCBI Taxonomy" id="165179"/>
    <lineage>
        <taxon>Bacteria</taxon>
        <taxon>Pseudomonadati</taxon>
        <taxon>Bacteroidota</taxon>
        <taxon>Bacteroidia</taxon>
        <taxon>Bacteroidales</taxon>
        <taxon>Prevotellaceae</taxon>
        <taxon>Segatella</taxon>
    </lineage>
</organism>
<name>A0A6G1U4N1_9BACT</name>
<reference evidence="1 2" key="1">
    <citation type="submission" date="2019-09" db="EMBL/GenBank/DDBJ databases">
        <title>Distinct polysaccharide growth profiles of human intestinal Prevotella copri isolates.</title>
        <authorList>
            <person name="Fehlner-Peach H."/>
            <person name="Magnabosco C."/>
            <person name="Raghavan V."/>
            <person name="Scher J.U."/>
            <person name="Tett A."/>
            <person name="Cox L.M."/>
            <person name="Gottsegen C."/>
            <person name="Watters A."/>
            <person name="Wiltshire- Gordon J.D."/>
            <person name="Segata N."/>
            <person name="Bonneau R."/>
            <person name="Littman D.R."/>
        </authorList>
    </citation>
    <scope>NUCLEOTIDE SEQUENCE [LARGE SCALE GENOMIC DNA]</scope>
    <source>
        <strain evidence="2">iA622</strain>
    </source>
</reference>
<dbReference type="EMBL" id="VZCB01000099">
    <property type="protein sequence ID" value="MQN82129.1"/>
    <property type="molecule type" value="Genomic_DNA"/>
</dbReference>
<accession>A0A6G1U4N1</accession>
<dbReference type="AlphaFoldDB" id="A0A6G1U4N1"/>
<comment type="caution">
    <text evidence="1">The sequence shown here is derived from an EMBL/GenBank/DDBJ whole genome shotgun (WGS) entry which is preliminary data.</text>
</comment>
<dbReference type="OrthoDB" id="1491239at2"/>
<dbReference type="Proteomes" id="UP000480425">
    <property type="component" value="Unassembled WGS sequence"/>
</dbReference>
<dbReference type="SUPFAM" id="SSF56935">
    <property type="entry name" value="Porins"/>
    <property type="match status" value="1"/>
</dbReference>
<proteinExistence type="predicted"/>
<evidence type="ECO:0000313" key="1">
    <source>
        <dbReference type="EMBL" id="MQN82129.1"/>
    </source>
</evidence>
<evidence type="ECO:0000313" key="2">
    <source>
        <dbReference type="Proteomes" id="UP000480425"/>
    </source>
</evidence>
<sequence>MAVLMLGATLLANAQSGTNSPYSQYGLGVLSDQTSGFNRGMNGVGLGFHEHNQVNYLNPASYASLDSMTFIFDAGISGQITNFEENGVKKNANNSNFEYVVAGFRLFRHLGMSFGVVPFTNIGYDYSSSDWVNASDKDVYYTNTFHGEGGLHQAYVGAGWEPIKGLSVGANISYLWGDYTKYITNSYSNAYYKTLTRTYNSKINSYRLDFGAQYTQQVTKKDWVTVGATFTPGHNLGGSADMNIISSNAQTNTSDTIPFSIGNAHSLPTMYGVGLMWNHSNQWKVGLDYTLQKWGAEGYPTFEMKNNEATYSLKDGFYKDRSKFNFGAQYCYNERDRAFLKRVQYRLGASYATPYYKMNGVDGPKEISVSAGFGIPIMNSYNSRSLLNISGQWVKNSADGLIKENVFRINIGLTFNEGWFKKWKMQ</sequence>
<gene>
    <name evidence="1" type="ORF">F7D73_14520</name>
</gene>
<dbReference type="Gene3D" id="2.40.160.60">
    <property type="entry name" value="Outer membrane protein transport protein (OMPP1/FadL/TodX)"/>
    <property type="match status" value="1"/>
</dbReference>
<protein>
    <recommendedName>
        <fullName evidence="3">Outer membrane protein</fullName>
    </recommendedName>
</protein>
<evidence type="ECO:0008006" key="3">
    <source>
        <dbReference type="Google" id="ProtNLM"/>
    </source>
</evidence>